<dbReference type="EMBL" id="JBHOMY010000011">
    <property type="protein sequence ID" value="MFC1456008.1"/>
    <property type="molecule type" value="Genomic_DNA"/>
</dbReference>
<dbReference type="RefSeq" id="WP_203273259.1">
    <property type="nucleotide sequence ID" value="NZ_JAFBID010000039.1"/>
</dbReference>
<dbReference type="Proteomes" id="UP001593940">
    <property type="component" value="Unassembled WGS sequence"/>
</dbReference>
<accession>A0ABV6Y416</accession>
<dbReference type="SUPFAM" id="SSF53697">
    <property type="entry name" value="SIS domain"/>
    <property type="match status" value="1"/>
</dbReference>
<evidence type="ECO:0000313" key="1">
    <source>
        <dbReference type="EMBL" id="MFC1456008.1"/>
    </source>
</evidence>
<organism evidence="1 2">
    <name type="scientific">Microvirga arabica</name>
    <dbReference type="NCBI Taxonomy" id="1128671"/>
    <lineage>
        <taxon>Bacteria</taxon>
        <taxon>Pseudomonadati</taxon>
        <taxon>Pseudomonadota</taxon>
        <taxon>Alphaproteobacteria</taxon>
        <taxon>Hyphomicrobiales</taxon>
        <taxon>Methylobacteriaceae</taxon>
        <taxon>Microvirga</taxon>
    </lineage>
</organism>
<name>A0ABV6Y416_9HYPH</name>
<dbReference type="InterPro" id="IPR046348">
    <property type="entry name" value="SIS_dom_sf"/>
</dbReference>
<evidence type="ECO:0000313" key="2">
    <source>
        <dbReference type="Proteomes" id="UP001593940"/>
    </source>
</evidence>
<keyword evidence="2" id="KW-1185">Reference proteome</keyword>
<reference evidence="1 2" key="1">
    <citation type="submission" date="2024-09" db="EMBL/GenBank/DDBJ databases">
        <title>Nodulacao em especies de Leguminosae Basais da Amazonia e Caracterizacao dos Rizobios e Bacterias Associadas aos Nodulos.</title>
        <authorList>
            <person name="Jambeiro I.C.A."/>
            <person name="Lopes I.S."/>
            <person name="Aguiar E.R.G.R."/>
            <person name="Santos A.F.J."/>
            <person name="Dos Santos J.M.F."/>
            <person name="Gross E."/>
        </authorList>
    </citation>
    <scope>NUCLEOTIDE SEQUENCE [LARGE SCALE GENOMIC DNA]</scope>
    <source>
        <strain evidence="1 2">BRUESC1165</strain>
    </source>
</reference>
<proteinExistence type="predicted"/>
<protein>
    <submittedName>
        <fullName evidence="1">Uncharacterized protein</fullName>
    </submittedName>
</protein>
<comment type="caution">
    <text evidence="1">The sequence shown here is derived from an EMBL/GenBank/DDBJ whole genome shotgun (WGS) entry which is preliminary data.</text>
</comment>
<sequence>MLALIDTPTSPLARVADITLFTPARNRLLPNSPAAIFALADALITVVARERPTAVESLKDLSESLVWTFHH</sequence>
<dbReference type="Gene3D" id="3.40.50.10490">
    <property type="entry name" value="Glucose-6-phosphate isomerase like protein, domain 1"/>
    <property type="match status" value="1"/>
</dbReference>
<gene>
    <name evidence="1" type="ORF">ACETIH_04560</name>
</gene>